<reference evidence="2 3" key="1">
    <citation type="submission" date="2023-04" db="EMBL/GenBank/DDBJ databases">
        <title>A long-awaited taxogenomic arrangement of the family Halomonadaceae.</title>
        <authorList>
            <person name="De La Haba R."/>
            <person name="Chuvochina M."/>
            <person name="Wittouck S."/>
            <person name="Arahal D.R."/>
            <person name="Sanchez-Porro C."/>
            <person name="Hugenholtz P."/>
            <person name="Ventosa A."/>
        </authorList>
    </citation>
    <scope>NUCLEOTIDE SEQUENCE [LARGE SCALE GENOMIC DNA]</scope>
    <source>
        <strain evidence="2 3">DSM 17332</strain>
    </source>
</reference>
<dbReference type="SUPFAM" id="SSF55785">
    <property type="entry name" value="PYP-like sensor domain (PAS domain)"/>
    <property type="match status" value="1"/>
</dbReference>
<evidence type="ECO:0000313" key="3">
    <source>
        <dbReference type="Proteomes" id="UP001252270"/>
    </source>
</evidence>
<dbReference type="Gene3D" id="3.30.450.20">
    <property type="entry name" value="PAS domain"/>
    <property type="match status" value="1"/>
</dbReference>
<dbReference type="RefSeq" id="WP_309637643.1">
    <property type="nucleotide sequence ID" value="NZ_JARWAL010000021.1"/>
</dbReference>
<evidence type="ECO:0000259" key="1">
    <source>
        <dbReference type="PROSITE" id="PS50112"/>
    </source>
</evidence>
<dbReference type="Proteomes" id="UP001252270">
    <property type="component" value="Unassembled WGS sequence"/>
</dbReference>
<dbReference type="InterPro" id="IPR035965">
    <property type="entry name" value="PAS-like_dom_sf"/>
</dbReference>
<accession>A0ABU1GQM8</accession>
<dbReference type="InterPro" id="IPR000014">
    <property type="entry name" value="PAS"/>
</dbReference>
<dbReference type="SMART" id="SM00091">
    <property type="entry name" value="PAS"/>
    <property type="match status" value="1"/>
</dbReference>
<gene>
    <name evidence="2" type="ORF">QC820_16265</name>
</gene>
<keyword evidence="3" id="KW-1185">Reference proteome</keyword>
<feature type="domain" description="PAS" evidence="1">
    <location>
        <begin position="87"/>
        <end position="157"/>
    </location>
</feature>
<name>A0ABU1GQM8_9GAMM</name>
<dbReference type="Pfam" id="PF13188">
    <property type="entry name" value="PAS_8"/>
    <property type="match status" value="1"/>
</dbReference>
<sequence length="204" mass="22342">MSSITNKPSVYTQLRDKAEAQLQAGTTTTASHWSVGVDALRLLHRLSSDPDHAEDALKLLHELQVHQVELDLQSEEIAANERILVEDLALYRRLYDCAPFGYFLIDFDGKVVQCNHAAAELLGVDIDGLDGQSLDAFVLADSRPRLLALLQRVAQSGTRESCVAETKGHPQDARHVQFLASMPPEGEHILLACCACASPDTPCQ</sequence>
<dbReference type="EMBL" id="JARWAL010000021">
    <property type="protein sequence ID" value="MDR5894344.1"/>
    <property type="molecule type" value="Genomic_DNA"/>
</dbReference>
<proteinExistence type="predicted"/>
<evidence type="ECO:0000313" key="2">
    <source>
        <dbReference type="EMBL" id="MDR5894344.1"/>
    </source>
</evidence>
<protein>
    <submittedName>
        <fullName evidence="2">PAS domain-containing protein</fullName>
    </submittedName>
</protein>
<dbReference type="CDD" id="cd00130">
    <property type="entry name" value="PAS"/>
    <property type="match status" value="1"/>
</dbReference>
<dbReference type="NCBIfam" id="TIGR00229">
    <property type="entry name" value="sensory_box"/>
    <property type="match status" value="1"/>
</dbReference>
<dbReference type="PROSITE" id="PS50112">
    <property type="entry name" value="PAS"/>
    <property type="match status" value="1"/>
</dbReference>
<organism evidence="2 3">
    <name type="scientific">Halomonas mongoliensis</name>
    <dbReference type="NCBI Taxonomy" id="321265"/>
    <lineage>
        <taxon>Bacteria</taxon>
        <taxon>Pseudomonadati</taxon>
        <taxon>Pseudomonadota</taxon>
        <taxon>Gammaproteobacteria</taxon>
        <taxon>Oceanospirillales</taxon>
        <taxon>Halomonadaceae</taxon>
        <taxon>Halomonas</taxon>
    </lineage>
</organism>
<comment type="caution">
    <text evidence="2">The sequence shown here is derived from an EMBL/GenBank/DDBJ whole genome shotgun (WGS) entry which is preliminary data.</text>
</comment>